<dbReference type="CDD" id="cd00130">
    <property type="entry name" value="PAS"/>
    <property type="match status" value="1"/>
</dbReference>
<gene>
    <name evidence="12" type="ORF">FSO04_27260</name>
</gene>
<keyword evidence="6" id="KW-0418">Kinase</keyword>
<evidence type="ECO:0000256" key="3">
    <source>
        <dbReference type="ARBA" id="ARBA00022553"/>
    </source>
</evidence>
<proteinExistence type="predicted"/>
<dbReference type="InterPro" id="IPR036097">
    <property type="entry name" value="HisK_dim/P_sf"/>
</dbReference>
<evidence type="ECO:0000259" key="10">
    <source>
        <dbReference type="PROSITE" id="PS50109"/>
    </source>
</evidence>
<dbReference type="Proteomes" id="UP000463700">
    <property type="component" value="Unassembled WGS sequence"/>
</dbReference>
<evidence type="ECO:0000313" key="12">
    <source>
        <dbReference type="EMBL" id="KAE8756803.1"/>
    </source>
</evidence>
<dbReference type="InterPro" id="IPR036890">
    <property type="entry name" value="HATPase_C_sf"/>
</dbReference>
<feature type="domain" description="Histidine kinase" evidence="10">
    <location>
        <begin position="294"/>
        <end position="510"/>
    </location>
</feature>
<accession>A0A6N6W8M2</accession>
<dbReference type="PANTHER" id="PTHR43065:SF10">
    <property type="entry name" value="PEROXIDE STRESS-ACTIVATED HISTIDINE KINASE MAK3"/>
    <property type="match status" value="1"/>
</dbReference>
<dbReference type="PRINTS" id="PR00344">
    <property type="entry name" value="BCTRLSENSOR"/>
</dbReference>
<feature type="region of interest" description="Disordered" evidence="9">
    <location>
        <begin position="72"/>
        <end position="99"/>
    </location>
</feature>
<dbReference type="Pfam" id="PF00512">
    <property type="entry name" value="HisKA"/>
    <property type="match status" value="1"/>
</dbReference>
<evidence type="ECO:0000256" key="5">
    <source>
        <dbReference type="ARBA" id="ARBA00022741"/>
    </source>
</evidence>
<keyword evidence="5" id="KW-0547">Nucleotide-binding</keyword>
<dbReference type="SUPFAM" id="SSF55785">
    <property type="entry name" value="PYP-like sensor domain (PAS domain)"/>
    <property type="match status" value="1"/>
</dbReference>
<dbReference type="Pfam" id="PF00989">
    <property type="entry name" value="PAS"/>
    <property type="match status" value="1"/>
</dbReference>
<dbReference type="InterPro" id="IPR013767">
    <property type="entry name" value="PAS_fold"/>
</dbReference>
<dbReference type="InterPro" id="IPR005467">
    <property type="entry name" value="His_kinase_dom"/>
</dbReference>
<evidence type="ECO:0000256" key="1">
    <source>
        <dbReference type="ARBA" id="ARBA00000085"/>
    </source>
</evidence>
<dbReference type="EC" id="2.7.13.3" evidence="2"/>
<evidence type="ECO:0000256" key="2">
    <source>
        <dbReference type="ARBA" id="ARBA00012438"/>
    </source>
</evidence>
<dbReference type="PROSITE" id="PS50112">
    <property type="entry name" value="PAS"/>
    <property type="match status" value="1"/>
</dbReference>
<dbReference type="SMART" id="SM00387">
    <property type="entry name" value="HATPase_c"/>
    <property type="match status" value="1"/>
</dbReference>
<dbReference type="OrthoDB" id="8872837at2"/>
<comment type="catalytic activity">
    <reaction evidence="1">
        <text>ATP + protein L-histidine = ADP + protein N-phospho-L-histidine.</text>
        <dbReference type="EC" id="2.7.13.3"/>
    </reaction>
</comment>
<evidence type="ECO:0000256" key="8">
    <source>
        <dbReference type="ARBA" id="ARBA00023012"/>
    </source>
</evidence>
<dbReference type="SMART" id="SM00091">
    <property type="entry name" value="PAS"/>
    <property type="match status" value="1"/>
</dbReference>
<protein>
    <recommendedName>
        <fullName evidence="2">histidine kinase</fullName>
        <ecNumber evidence="2">2.7.13.3</ecNumber>
    </recommendedName>
</protein>
<dbReference type="SMART" id="SM00388">
    <property type="entry name" value="HisKA"/>
    <property type="match status" value="1"/>
</dbReference>
<keyword evidence="4" id="KW-0808">Transferase</keyword>
<keyword evidence="8" id="KW-0902">Two-component regulatory system</keyword>
<dbReference type="InterPro" id="IPR003594">
    <property type="entry name" value="HATPase_dom"/>
</dbReference>
<dbReference type="NCBIfam" id="TIGR00229">
    <property type="entry name" value="sensory_box"/>
    <property type="match status" value="1"/>
</dbReference>
<dbReference type="GO" id="GO:0005524">
    <property type="term" value="F:ATP binding"/>
    <property type="evidence" value="ECO:0007669"/>
    <property type="project" value="UniProtKB-KW"/>
</dbReference>
<dbReference type="Gene3D" id="3.30.450.20">
    <property type="entry name" value="PAS domain"/>
    <property type="match status" value="1"/>
</dbReference>
<dbReference type="SUPFAM" id="SSF55874">
    <property type="entry name" value="ATPase domain of HSP90 chaperone/DNA topoisomerase II/histidine kinase"/>
    <property type="match status" value="1"/>
</dbReference>
<evidence type="ECO:0000313" key="13">
    <source>
        <dbReference type="Proteomes" id="UP000463700"/>
    </source>
</evidence>
<evidence type="ECO:0000259" key="11">
    <source>
        <dbReference type="PROSITE" id="PS50112"/>
    </source>
</evidence>
<dbReference type="InterPro" id="IPR035965">
    <property type="entry name" value="PAS-like_dom_sf"/>
</dbReference>
<reference evidence="12 13" key="1">
    <citation type="journal article" date="2020" name="Int. J. Syst. Evol. Microbiol.">
        <title>Paraburkholderia madseniana sp. nov., a phenolic acid-degrading bacterium isolated from acidic forest soil.</title>
        <authorList>
            <person name="Wilhelm R.C."/>
            <person name="Murphy S.J.L."/>
            <person name="Feriancek N.M."/>
            <person name="Karasz D.C."/>
            <person name="DeRito C.M."/>
            <person name="Newman J.D."/>
            <person name="Buckley D.H."/>
        </authorList>
    </citation>
    <scope>NUCLEOTIDE SEQUENCE [LARGE SCALE GENOMIC DNA]</scope>
    <source>
        <strain evidence="12 13">RP11</strain>
    </source>
</reference>
<sequence length="518" mass="57442">MSFVMPAIVILQTAIILGLLVLGLRHRASAAFSSVNPPIAGANSRDRGMPGEHAAHSAHLELADKAALHDSLNQPRQSECQRPEQFLTPPAVFGAPDSGLPASRARRRFTDRLRMMTSARTARRRTHDDVARAVLVHDSHADDDNDEQVSGEHYFREVLALLPLATLMLDGRGVMAMVNPKADRLFGYDRNELPGKPVEMLIHALRFDSHASRWDAPPATQQLCRFLPLDDLCARRKDGTEFRADIDLCAFRFGGENVTLAFVIDKTDRYELRRQREDLAHLTRVSTMGQLASSLAHELNQPLTAILSNVQAAQRFMMADPIDLAELRDILNDIVQDDYRASEVIRRIRAVVKKGGLEVIPLDLAGVMRDVVALVHSDAIVRGTRVTLDIDSTLPPVRGDRVQLQQVMLNLLLNAFDAMNEVPPVDRMVCVTLKPADNGMVLIAVRDRGHGLTADKLDKIFKPFFTSKPQGLGLGLSISRSIIDMHRGRLWAENNNDRGATFYVALPVGDATPEDKSR</sequence>
<dbReference type="InterPro" id="IPR003661">
    <property type="entry name" value="HisK_dim/P_dom"/>
</dbReference>
<dbReference type="PROSITE" id="PS50109">
    <property type="entry name" value="HIS_KIN"/>
    <property type="match status" value="1"/>
</dbReference>
<dbReference type="Pfam" id="PF02518">
    <property type="entry name" value="HATPase_c"/>
    <property type="match status" value="1"/>
</dbReference>
<organism evidence="12 13">
    <name type="scientific">Paraburkholderia madseniana</name>
    <dbReference type="NCBI Taxonomy" id="2599607"/>
    <lineage>
        <taxon>Bacteria</taxon>
        <taxon>Pseudomonadati</taxon>
        <taxon>Pseudomonadota</taxon>
        <taxon>Betaproteobacteria</taxon>
        <taxon>Burkholderiales</taxon>
        <taxon>Burkholderiaceae</taxon>
        <taxon>Paraburkholderia</taxon>
    </lineage>
</organism>
<keyword evidence="3" id="KW-0597">Phosphoprotein</keyword>
<dbReference type="GO" id="GO:0006355">
    <property type="term" value="P:regulation of DNA-templated transcription"/>
    <property type="evidence" value="ECO:0007669"/>
    <property type="project" value="InterPro"/>
</dbReference>
<dbReference type="CDD" id="cd00082">
    <property type="entry name" value="HisKA"/>
    <property type="match status" value="1"/>
</dbReference>
<comment type="caution">
    <text evidence="12">The sequence shown here is derived from an EMBL/GenBank/DDBJ whole genome shotgun (WGS) entry which is preliminary data.</text>
</comment>
<dbReference type="Gene3D" id="1.10.287.130">
    <property type="match status" value="1"/>
</dbReference>
<name>A0A6N6W8M2_9BURK</name>
<keyword evidence="7" id="KW-0067">ATP-binding</keyword>
<evidence type="ECO:0000256" key="4">
    <source>
        <dbReference type="ARBA" id="ARBA00022679"/>
    </source>
</evidence>
<evidence type="ECO:0000256" key="9">
    <source>
        <dbReference type="SAM" id="MobiDB-lite"/>
    </source>
</evidence>
<dbReference type="AlphaFoldDB" id="A0A6N6W8M2"/>
<evidence type="ECO:0000256" key="7">
    <source>
        <dbReference type="ARBA" id="ARBA00022840"/>
    </source>
</evidence>
<dbReference type="PANTHER" id="PTHR43065">
    <property type="entry name" value="SENSOR HISTIDINE KINASE"/>
    <property type="match status" value="1"/>
</dbReference>
<feature type="domain" description="PAS" evidence="11">
    <location>
        <begin position="151"/>
        <end position="203"/>
    </location>
</feature>
<dbReference type="InterPro" id="IPR004358">
    <property type="entry name" value="Sig_transdc_His_kin-like_C"/>
</dbReference>
<dbReference type="GO" id="GO:0000155">
    <property type="term" value="F:phosphorelay sensor kinase activity"/>
    <property type="evidence" value="ECO:0007669"/>
    <property type="project" value="InterPro"/>
</dbReference>
<dbReference type="InterPro" id="IPR000014">
    <property type="entry name" value="PAS"/>
</dbReference>
<dbReference type="Gene3D" id="3.30.565.10">
    <property type="entry name" value="Histidine kinase-like ATPase, C-terminal domain"/>
    <property type="match status" value="1"/>
</dbReference>
<dbReference type="SUPFAM" id="SSF47384">
    <property type="entry name" value="Homodimeric domain of signal transducing histidine kinase"/>
    <property type="match status" value="1"/>
</dbReference>
<evidence type="ECO:0000256" key="6">
    <source>
        <dbReference type="ARBA" id="ARBA00022777"/>
    </source>
</evidence>
<dbReference type="EMBL" id="VOSW01000057">
    <property type="protein sequence ID" value="KAE8756803.1"/>
    <property type="molecule type" value="Genomic_DNA"/>
</dbReference>